<keyword evidence="1" id="KW-0472">Membrane</keyword>
<comment type="caution">
    <text evidence="2">The sequence shown here is derived from an EMBL/GenBank/DDBJ whole genome shotgun (WGS) entry which is preliminary data.</text>
</comment>
<protein>
    <submittedName>
        <fullName evidence="2">Uncharacterized protein</fullName>
    </submittedName>
</protein>
<evidence type="ECO:0000313" key="3">
    <source>
        <dbReference type="Proteomes" id="UP000095552"/>
    </source>
</evidence>
<feature type="transmembrane region" description="Helical" evidence="1">
    <location>
        <begin position="98"/>
        <end position="117"/>
    </location>
</feature>
<accession>A0A1E5T2F8</accession>
<organism evidence="2 3">
    <name type="scientific">Roseivirga misakiensis</name>
    <dbReference type="NCBI Taxonomy" id="1563681"/>
    <lineage>
        <taxon>Bacteria</taxon>
        <taxon>Pseudomonadati</taxon>
        <taxon>Bacteroidota</taxon>
        <taxon>Cytophagia</taxon>
        <taxon>Cytophagales</taxon>
        <taxon>Roseivirgaceae</taxon>
        <taxon>Roseivirga</taxon>
    </lineage>
</organism>
<dbReference type="RefSeq" id="WP_069837051.1">
    <property type="nucleotide sequence ID" value="NZ_MDGQ01000005.1"/>
</dbReference>
<keyword evidence="1" id="KW-0812">Transmembrane</keyword>
<dbReference type="GO" id="GO:0005886">
    <property type="term" value="C:plasma membrane"/>
    <property type="evidence" value="ECO:0007669"/>
    <property type="project" value="TreeGrafter"/>
</dbReference>
<evidence type="ECO:0000256" key="1">
    <source>
        <dbReference type="SAM" id="Phobius"/>
    </source>
</evidence>
<gene>
    <name evidence="2" type="ORF">BFP71_11150</name>
</gene>
<evidence type="ECO:0000313" key="2">
    <source>
        <dbReference type="EMBL" id="OEK05549.1"/>
    </source>
</evidence>
<dbReference type="AlphaFoldDB" id="A0A1E5T2F8"/>
<keyword evidence="1" id="KW-1133">Transmembrane helix</keyword>
<dbReference type="STRING" id="1563681.BFP71_11150"/>
<feature type="transmembrane region" description="Helical" evidence="1">
    <location>
        <begin position="6"/>
        <end position="23"/>
    </location>
</feature>
<sequence>MNTLILMSLAVLTGFMVVLQGGLNSRLGSLLQSPLLAALSTLFFGAVFTFIAVLVTSKGFPTLHLNVVPTYLWFTGAFFSFLAVTLFYYLIPKLGIGTAVAFGLCGQVIFSTLAAHFGWFGLPVEPIDVKKMLGLGALITGILLIKL</sequence>
<dbReference type="InterPro" id="IPR006750">
    <property type="entry name" value="YdcZ"/>
</dbReference>
<dbReference type="Proteomes" id="UP000095552">
    <property type="component" value="Unassembled WGS sequence"/>
</dbReference>
<keyword evidence="3" id="KW-1185">Reference proteome</keyword>
<proteinExistence type="predicted"/>
<dbReference type="EMBL" id="MDGQ01000005">
    <property type="protein sequence ID" value="OEK05549.1"/>
    <property type="molecule type" value="Genomic_DNA"/>
</dbReference>
<dbReference type="PANTHER" id="PTHR34821">
    <property type="entry name" value="INNER MEMBRANE PROTEIN YDCZ"/>
    <property type="match status" value="1"/>
</dbReference>
<feature type="transmembrane region" description="Helical" evidence="1">
    <location>
        <begin position="35"/>
        <end position="56"/>
    </location>
</feature>
<feature type="transmembrane region" description="Helical" evidence="1">
    <location>
        <begin position="71"/>
        <end position="91"/>
    </location>
</feature>
<dbReference type="Pfam" id="PF04657">
    <property type="entry name" value="DMT_YdcZ"/>
    <property type="match status" value="1"/>
</dbReference>
<dbReference type="PANTHER" id="PTHR34821:SF2">
    <property type="entry name" value="INNER MEMBRANE PROTEIN YDCZ"/>
    <property type="match status" value="1"/>
</dbReference>
<dbReference type="OrthoDB" id="9097160at2"/>
<reference evidence="2 3" key="1">
    <citation type="submission" date="2016-08" db="EMBL/GenBank/DDBJ databases">
        <title>Draft genome of Fabibacter sp. strain SK-8.</title>
        <authorList>
            <person name="Wong S.-K."/>
            <person name="Hamasaki K."/>
            <person name="Yoshizawa S."/>
        </authorList>
    </citation>
    <scope>NUCLEOTIDE SEQUENCE [LARGE SCALE GENOMIC DNA]</scope>
    <source>
        <strain evidence="2 3">SK-8</strain>
    </source>
</reference>
<name>A0A1E5T2F8_9BACT</name>